<dbReference type="RefSeq" id="WP_073427098.1">
    <property type="nucleotide sequence ID" value="NZ_CADFGY010000002.1"/>
</dbReference>
<organism evidence="1 2">
    <name type="scientific">Paraburkholderia terricola</name>
    <dbReference type="NCBI Taxonomy" id="169427"/>
    <lineage>
        <taxon>Bacteria</taxon>
        <taxon>Pseudomonadati</taxon>
        <taxon>Pseudomonadota</taxon>
        <taxon>Betaproteobacteria</taxon>
        <taxon>Burkholderiales</taxon>
        <taxon>Burkholderiaceae</taxon>
        <taxon>Paraburkholderia</taxon>
    </lineage>
</organism>
<evidence type="ECO:0000313" key="2">
    <source>
        <dbReference type="Proteomes" id="UP000184395"/>
    </source>
</evidence>
<evidence type="ECO:0000313" key="1">
    <source>
        <dbReference type="EMBL" id="SHJ47306.1"/>
    </source>
</evidence>
<proteinExistence type="predicted"/>
<dbReference type="AlphaFoldDB" id="A0A1M6JKU4"/>
<dbReference type="Proteomes" id="UP000184395">
    <property type="component" value="Unassembled WGS sequence"/>
</dbReference>
<dbReference type="STRING" id="169427.SAMN05192548_1002178"/>
<protein>
    <submittedName>
        <fullName evidence="1">Uncharacterized protein</fullName>
    </submittedName>
</protein>
<reference evidence="1 2" key="1">
    <citation type="submission" date="2016-11" db="EMBL/GenBank/DDBJ databases">
        <authorList>
            <person name="Jaros S."/>
            <person name="Januszkiewicz K."/>
            <person name="Wedrychowicz H."/>
        </authorList>
    </citation>
    <scope>NUCLEOTIDE SEQUENCE [LARGE SCALE GENOMIC DNA]</scope>
    <source>
        <strain evidence="1 2">LMG 20594</strain>
    </source>
</reference>
<sequence>MTELAAVKADRPDHVDMTRARRIELANAADEAAQLFELEVSKRPTRARLAHQARRIAAVLRMGGE</sequence>
<gene>
    <name evidence="1" type="ORF">SAMN05192548_1002178</name>
</gene>
<dbReference type="EMBL" id="FRAB01000002">
    <property type="protein sequence ID" value="SHJ47306.1"/>
    <property type="molecule type" value="Genomic_DNA"/>
</dbReference>
<name>A0A1M6JKU4_9BURK</name>
<accession>A0A1M6JKU4</accession>